<dbReference type="InterPro" id="IPR025145">
    <property type="entry name" value="DUF4087"/>
</dbReference>
<evidence type="ECO:0000256" key="1">
    <source>
        <dbReference type="SAM" id="SignalP"/>
    </source>
</evidence>
<keyword evidence="1" id="KW-0732">Signal</keyword>
<keyword evidence="3" id="KW-1185">Reference proteome</keyword>
<gene>
    <name evidence="2" type="ORF">Rmf_41470</name>
</gene>
<evidence type="ECO:0000313" key="2">
    <source>
        <dbReference type="EMBL" id="BDG74218.1"/>
    </source>
</evidence>
<reference evidence="2 3" key="1">
    <citation type="journal article" date="2016" name="Microbes Environ.">
        <title>Phylogenetically diverse aerobic anoxygenic phototrophic bacteria isolated from epilithic biofilms in Tama river, Japan.</title>
        <authorList>
            <person name="Hirose S."/>
            <person name="Matsuura K."/>
            <person name="Haruta S."/>
        </authorList>
    </citation>
    <scope>NUCLEOTIDE SEQUENCE [LARGE SCALE GENOMIC DNA]</scope>
    <source>
        <strain evidence="2 3">S08</strain>
    </source>
</reference>
<organism evidence="2 3">
    <name type="scientific">Roseomonas fluvialis</name>
    <dbReference type="NCBI Taxonomy" id="1750527"/>
    <lineage>
        <taxon>Bacteria</taxon>
        <taxon>Pseudomonadati</taxon>
        <taxon>Pseudomonadota</taxon>
        <taxon>Alphaproteobacteria</taxon>
        <taxon>Acetobacterales</taxon>
        <taxon>Roseomonadaceae</taxon>
        <taxon>Roseomonas</taxon>
    </lineage>
</organism>
<feature type="chain" id="PRO_5046178377" description="DUF4087 domain-containing protein" evidence="1">
    <location>
        <begin position="23"/>
        <end position="118"/>
    </location>
</feature>
<sequence length="118" mass="13340">MRSACLILTLCLLALPIAPLQAAERRCGWLHNPSPGNYWLTDRQGEWIMSTQGARATPGMERVRGMTEREWVRTHGYYGYGCACVVMDADANREAVRIHSAEQLPLARCRNDRSLPRP</sequence>
<dbReference type="Proteomes" id="UP000831327">
    <property type="component" value="Chromosome"/>
</dbReference>
<name>A0ABN6P6B7_9PROT</name>
<dbReference type="EMBL" id="AP025637">
    <property type="protein sequence ID" value="BDG74218.1"/>
    <property type="molecule type" value="Genomic_DNA"/>
</dbReference>
<dbReference type="RefSeq" id="WP_244408400.1">
    <property type="nucleotide sequence ID" value="NZ_AP025637.1"/>
</dbReference>
<evidence type="ECO:0000313" key="3">
    <source>
        <dbReference type="Proteomes" id="UP000831327"/>
    </source>
</evidence>
<accession>A0ABN6P6B7</accession>
<dbReference type="Pfam" id="PF13316">
    <property type="entry name" value="DUF4087"/>
    <property type="match status" value="1"/>
</dbReference>
<proteinExistence type="predicted"/>
<protein>
    <recommendedName>
        <fullName evidence="4">DUF4087 domain-containing protein</fullName>
    </recommendedName>
</protein>
<evidence type="ECO:0008006" key="4">
    <source>
        <dbReference type="Google" id="ProtNLM"/>
    </source>
</evidence>
<feature type="signal peptide" evidence="1">
    <location>
        <begin position="1"/>
        <end position="22"/>
    </location>
</feature>